<dbReference type="CDD" id="cd06339">
    <property type="entry name" value="PBP1_YraM_LppC_lipoprotein-like"/>
    <property type="match status" value="1"/>
</dbReference>
<dbReference type="PROSITE" id="PS51257">
    <property type="entry name" value="PROKAR_LIPOPROTEIN"/>
    <property type="match status" value="1"/>
</dbReference>
<reference evidence="3 4" key="1">
    <citation type="submission" date="2023-11" db="EMBL/GenBank/DDBJ databases">
        <title>Gilvimarinus fulvus sp. nov., isolated from the surface of Kelp.</title>
        <authorList>
            <person name="Sun Y.Y."/>
            <person name="Gong Y."/>
            <person name="Du Z.J."/>
        </authorList>
    </citation>
    <scope>NUCLEOTIDE SEQUENCE [LARGE SCALE GENOMIC DNA]</scope>
    <source>
        <strain evidence="3 4">SDUM040013</strain>
    </source>
</reference>
<dbReference type="PANTHER" id="PTHR38038">
    <property type="entry name" value="PENICILLIN-BINDING PROTEIN ACTIVATOR LPOA"/>
    <property type="match status" value="1"/>
</dbReference>
<keyword evidence="4" id="KW-1185">Reference proteome</keyword>
<evidence type="ECO:0000313" key="3">
    <source>
        <dbReference type="EMBL" id="MDX6847952.1"/>
    </source>
</evidence>
<sequence length="636" mass="70987">MQTKLALILATTAIALLLASCSTQVEKGSTSAPDSALNQNALERQINNLVRQARQAPARERPQILLQAAQLLLEQNQNDWAYNLIQTIDPALIGDYTFITYTDVYSKAAINSGHFIGARKALSDPRLEAVWHLQTAAQQQRTLERRAEIESLLGDYRQSLTARLQLGQYLADDSSQQFNNEAIWQDLMSLPTEELDALRQSEQPELRGWSELAYISRNNAANLNEQLRSVERWQNNWPQHPASIDMPSDLQLLRSLISQQPKQIALLLPRQGRLAAAASAVLDGFLAAYYNLGKDEPHPVIRQYDSSSTDINTLLDRAVGDGAELIIGPLAKENVDILASRAQLPVPVLALNYQDSQADKPASQQPLAAPNMNGAALFTPELYQFGLAPEDEAKQVAHLAHLMGHKRAMIIAPDISWAERSVATFIEQWKSYGGEIILDSRYIGAGDFSDVIKTAMRINNSEERHKQLRTIIYTNMEFEPRRRKDIDVIFLIATPKDARQIKPTLAFHYAGNIPVFATSQIYTGETDPKGDRDLNGIRFSTLPWLFDQGAEARDIDTYADAPQAYNRLHALGADAFHLYPRLPQLKRLPQTRLNGATGVLSMKSNKQISRQPVWAEFREGIAQQLSTQALTPAATE</sequence>
<protein>
    <submittedName>
        <fullName evidence="3">Penicillin-binding protein activator</fullName>
    </submittedName>
</protein>
<evidence type="ECO:0000256" key="1">
    <source>
        <dbReference type="ARBA" id="ARBA00023136"/>
    </source>
</evidence>
<gene>
    <name evidence="3" type="ORF">SCD92_01190</name>
</gene>
<dbReference type="Gene3D" id="1.25.40.650">
    <property type="match status" value="1"/>
</dbReference>
<dbReference type="InterPro" id="IPR028082">
    <property type="entry name" value="Peripla_BP_I"/>
</dbReference>
<proteinExistence type="predicted"/>
<dbReference type="Pfam" id="PF04348">
    <property type="entry name" value="LppC"/>
    <property type="match status" value="1"/>
</dbReference>
<accession>A0ABU4RUX2</accession>
<dbReference type="RefSeq" id="WP_302724546.1">
    <property type="nucleotide sequence ID" value="NZ_JAULRU010000797.1"/>
</dbReference>
<dbReference type="Proteomes" id="UP001273505">
    <property type="component" value="Unassembled WGS sequence"/>
</dbReference>
<comment type="caution">
    <text evidence="3">The sequence shown here is derived from an EMBL/GenBank/DDBJ whole genome shotgun (WGS) entry which is preliminary data.</text>
</comment>
<evidence type="ECO:0000313" key="4">
    <source>
        <dbReference type="Proteomes" id="UP001273505"/>
    </source>
</evidence>
<dbReference type="InterPro" id="IPR007443">
    <property type="entry name" value="LpoA"/>
</dbReference>
<keyword evidence="1" id="KW-0472">Membrane</keyword>
<organism evidence="3 4">
    <name type="scientific">Gilvimarinus gilvus</name>
    <dbReference type="NCBI Taxonomy" id="3058038"/>
    <lineage>
        <taxon>Bacteria</taxon>
        <taxon>Pseudomonadati</taxon>
        <taxon>Pseudomonadota</taxon>
        <taxon>Gammaproteobacteria</taxon>
        <taxon>Cellvibrionales</taxon>
        <taxon>Cellvibrionaceae</taxon>
        <taxon>Gilvimarinus</taxon>
    </lineage>
</organism>
<dbReference type="Gene3D" id="3.40.50.2300">
    <property type="match status" value="2"/>
</dbReference>
<dbReference type="PANTHER" id="PTHR38038:SF1">
    <property type="entry name" value="PENICILLIN-BINDING PROTEIN ACTIVATOR LPOA"/>
    <property type="match status" value="1"/>
</dbReference>
<dbReference type="EMBL" id="JAXAFO010000001">
    <property type="protein sequence ID" value="MDX6847952.1"/>
    <property type="molecule type" value="Genomic_DNA"/>
</dbReference>
<feature type="chain" id="PRO_5046511547" evidence="2">
    <location>
        <begin position="28"/>
        <end position="636"/>
    </location>
</feature>
<dbReference type="SUPFAM" id="SSF53822">
    <property type="entry name" value="Periplasmic binding protein-like I"/>
    <property type="match status" value="1"/>
</dbReference>
<name>A0ABU4RUX2_9GAMM</name>
<evidence type="ECO:0000256" key="2">
    <source>
        <dbReference type="SAM" id="SignalP"/>
    </source>
</evidence>
<keyword evidence="2" id="KW-0732">Signal</keyword>
<feature type="signal peptide" evidence="2">
    <location>
        <begin position="1"/>
        <end position="27"/>
    </location>
</feature>